<keyword evidence="3" id="KW-1003">Cell membrane</keyword>
<dbReference type="GO" id="GO:0005886">
    <property type="term" value="C:plasma membrane"/>
    <property type="evidence" value="ECO:0007669"/>
    <property type="project" value="UniProtKB-SubCell"/>
</dbReference>
<gene>
    <name evidence="9" type="ORF">GGR25_001125</name>
</gene>
<keyword evidence="10" id="KW-1185">Reference proteome</keyword>
<evidence type="ECO:0000259" key="8">
    <source>
        <dbReference type="PROSITE" id="PS50928"/>
    </source>
</evidence>
<feature type="transmembrane region" description="Helical" evidence="7">
    <location>
        <begin position="41"/>
        <end position="59"/>
    </location>
</feature>
<evidence type="ECO:0000256" key="4">
    <source>
        <dbReference type="ARBA" id="ARBA00022692"/>
    </source>
</evidence>
<evidence type="ECO:0000256" key="5">
    <source>
        <dbReference type="ARBA" id="ARBA00022989"/>
    </source>
</evidence>
<feature type="transmembrane region" description="Helical" evidence="7">
    <location>
        <begin position="157"/>
        <end position="176"/>
    </location>
</feature>
<dbReference type="GO" id="GO:0055085">
    <property type="term" value="P:transmembrane transport"/>
    <property type="evidence" value="ECO:0007669"/>
    <property type="project" value="InterPro"/>
</dbReference>
<keyword evidence="2 7" id="KW-0813">Transport</keyword>
<comment type="subcellular location">
    <subcellularLocation>
        <location evidence="1 7">Cell membrane</location>
        <topology evidence="1 7">Multi-pass membrane protein</topology>
    </subcellularLocation>
</comment>
<keyword evidence="5 7" id="KW-1133">Transmembrane helix</keyword>
<feature type="transmembrane region" description="Helical" evidence="7">
    <location>
        <begin position="98"/>
        <end position="118"/>
    </location>
</feature>
<dbReference type="CDD" id="cd06261">
    <property type="entry name" value="TM_PBP2"/>
    <property type="match status" value="1"/>
</dbReference>
<evidence type="ECO:0000256" key="7">
    <source>
        <dbReference type="RuleBase" id="RU363032"/>
    </source>
</evidence>
<dbReference type="SUPFAM" id="SSF161098">
    <property type="entry name" value="MetI-like"/>
    <property type="match status" value="1"/>
</dbReference>
<dbReference type="InterPro" id="IPR035906">
    <property type="entry name" value="MetI-like_sf"/>
</dbReference>
<dbReference type="Proteomes" id="UP000553963">
    <property type="component" value="Unassembled WGS sequence"/>
</dbReference>
<dbReference type="RefSeq" id="WP_183397779.1">
    <property type="nucleotide sequence ID" value="NZ_JACIDS010000002.1"/>
</dbReference>
<comment type="caution">
    <text evidence="9">The sequence shown here is derived from an EMBL/GenBank/DDBJ whole genome shotgun (WGS) entry which is preliminary data.</text>
</comment>
<evidence type="ECO:0000256" key="6">
    <source>
        <dbReference type="ARBA" id="ARBA00023136"/>
    </source>
</evidence>
<reference evidence="9 10" key="1">
    <citation type="submission" date="2020-08" db="EMBL/GenBank/DDBJ databases">
        <title>Genomic Encyclopedia of Type Strains, Phase IV (KMG-IV): sequencing the most valuable type-strain genomes for metagenomic binning, comparative biology and taxonomic classification.</title>
        <authorList>
            <person name="Goeker M."/>
        </authorList>
    </citation>
    <scope>NUCLEOTIDE SEQUENCE [LARGE SCALE GENOMIC DNA]</scope>
    <source>
        <strain evidence="9 10">DSM 25966</strain>
    </source>
</reference>
<organism evidence="9 10">
    <name type="scientific">Kaistia hirudinis</name>
    <dbReference type="NCBI Taxonomy" id="1293440"/>
    <lineage>
        <taxon>Bacteria</taxon>
        <taxon>Pseudomonadati</taxon>
        <taxon>Pseudomonadota</taxon>
        <taxon>Alphaproteobacteria</taxon>
        <taxon>Hyphomicrobiales</taxon>
        <taxon>Kaistiaceae</taxon>
        <taxon>Kaistia</taxon>
    </lineage>
</organism>
<dbReference type="EMBL" id="JACIDS010000002">
    <property type="protein sequence ID" value="MBB3930086.1"/>
    <property type="molecule type" value="Genomic_DNA"/>
</dbReference>
<evidence type="ECO:0000256" key="1">
    <source>
        <dbReference type="ARBA" id="ARBA00004651"/>
    </source>
</evidence>
<sequence>MAFESGILEQGLGAADEAALHRNEPPPGWLLEAIGAHRVRAVLAPLAVLVVVLVGWQSLCESGAVSPLILPSPLAIAEAFIKDGPNLLAAATVTTIEALTGFVLGNILGFVLAVAFLYSELSRRTVYPLAMAAQAVPIVAVTPALILWFGNGMAPKIFVTMFLVFFPMLVNALRGLRNADTEVMELLYTLSATPLQQLRMVRMPASVPFVFNALKISACACFVAAIVAEWVAADRGIGYLIVLYGSQYRMPQVWAAVLIGTAISMAVYGLVVFAEARVAPWLNRRKRPISD</sequence>
<evidence type="ECO:0000256" key="2">
    <source>
        <dbReference type="ARBA" id="ARBA00022448"/>
    </source>
</evidence>
<dbReference type="InterPro" id="IPR000515">
    <property type="entry name" value="MetI-like"/>
</dbReference>
<dbReference type="PROSITE" id="PS50928">
    <property type="entry name" value="ABC_TM1"/>
    <property type="match status" value="1"/>
</dbReference>
<feature type="transmembrane region" description="Helical" evidence="7">
    <location>
        <begin position="253"/>
        <end position="276"/>
    </location>
</feature>
<dbReference type="AlphaFoldDB" id="A0A840ANU6"/>
<feature type="transmembrane region" description="Helical" evidence="7">
    <location>
        <begin position="130"/>
        <end position="151"/>
    </location>
</feature>
<name>A0A840ANU6_9HYPH</name>
<keyword evidence="4 7" id="KW-0812">Transmembrane</keyword>
<comment type="similarity">
    <text evidence="7">Belongs to the binding-protein-dependent transport system permease family.</text>
</comment>
<dbReference type="Gene3D" id="1.10.3720.10">
    <property type="entry name" value="MetI-like"/>
    <property type="match status" value="1"/>
</dbReference>
<feature type="transmembrane region" description="Helical" evidence="7">
    <location>
        <begin position="209"/>
        <end position="233"/>
    </location>
</feature>
<accession>A0A840ANU6</accession>
<proteinExistence type="inferred from homology"/>
<protein>
    <submittedName>
        <fullName evidence="9">ABC-type nitrate/sulfonate/bicarbonate transport system permease component</fullName>
    </submittedName>
</protein>
<dbReference type="PANTHER" id="PTHR30151">
    <property type="entry name" value="ALKANE SULFONATE ABC TRANSPORTER-RELATED, MEMBRANE SUBUNIT"/>
    <property type="match status" value="1"/>
</dbReference>
<dbReference type="Pfam" id="PF00528">
    <property type="entry name" value="BPD_transp_1"/>
    <property type="match status" value="1"/>
</dbReference>
<evidence type="ECO:0000256" key="3">
    <source>
        <dbReference type="ARBA" id="ARBA00022475"/>
    </source>
</evidence>
<evidence type="ECO:0000313" key="9">
    <source>
        <dbReference type="EMBL" id="MBB3930086.1"/>
    </source>
</evidence>
<feature type="domain" description="ABC transmembrane type-1" evidence="8">
    <location>
        <begin position="87"/>
        <end position="271"/>
    </location>
</feature>
<dbReference type="PANTHER" id="PTHR30151:SF20">
    <property type="entry name" value="ABC TRANSPORTER PERMEASE PROTEIN HI_0355-RELATED"/>
    <property type="match status" value="1"/>
</dbReference>
<keyword evidence="6 7" id="KW-0472">Membrane</keyword>
<evidence type="ECO:0000313" key="10">
    <source>
        <dbReference type="Proteomes" id="UP000553963"/>
    </source>
</evidence>